<keyword evidence="3" id="KW-1185">Reference proteome</keyword>
<feature type="region of interest" description="Disordered" evidence="1">
    <location>
        <begin position="43"/>
        <end position="73"/>
    </location>
</feature>
<accession>A0A2H4P752</accession>
<sequence>MSREDKKYSREAWIKAVQGGSVLASYEVWVRKSKAADEQKALELKQSEKNTMTDKTNTAAEARQRARQVSPETKARIERMVAAEFSKEEIADILKINVESIDRALRTVLEPFTRADVELITLAMGMLRGRKDRDFHEDREFDQLLLQANNADAGKVEALHKRLQANGLLVD</sequence>
<dbReference type="EMBL" id="MG018927">
    <property type="protein sequence ID" value="ATW58023.1"/>
    <property type="molecule type" value="Genomic_DNA"/>
</dbReference>
<reference evidence="2 3" key="1">
    <citation type="submission" date="2017-09" db="EMBL/GenBank/DDBJ databases">
        <authorList>
            <person name="Ehlers B."/>
            <person name="Leendertz F.H."/>
        </authorList>
    </citation>
    <scope>NUCLEOTIDE SEQUENCE [LARGE SCALE GENOMIC DNA]</scope>
</reference>
<evidence type="ECO:0000313" key="2">
    <source>
        <dbReference type="EMBL" id="ATW58023.1"/>
    </source>
</evidence>
<protein>
    <submittedName>
        <fullName evidence="2">Uncharacterized protein</fullName>
    </submittedName>
</protein>
<dbReference type="Proteomes" id="UP000241592">
    <property type="component" value="Segment"/>
</dbReference>
<evidence type="ECO:0000256" key="1">
    <source>
        <dbReference type="SAM" id="MobiDB-lite"/>
    </source>
</evidence>
<evidence type="ECO:0000313" key="3">
    <source>
        <dbReference type="Proteomes" id="UP000241592"/>
    </source>
</evidence>
<feature type="compositionally biased region" description="Basic and acidic residues" evidence="1">
    <location>
        <begin position="43"/>
        <end position="52"/>
    </location>
</feature>
<proteinExistence type="predicted"/>
<name>A0A2H4P752_9CAUD</name>
<gene>
    <name evidence="2" type="ORF">CNR34_00090</name>
</gene>
<organism evidence="2 3">
    <name type="scientific">Pseudomonas phage nickie</name>
    <dbReference type="NCBI Taxonomy" id="2048977"/>
    <lineage>
        <taxon>Viruses</taxon>
        <taxon>Duplodnaviria</taxon>
        <taxon>Heunggongvirae</taxon>
        <taxon>Uroviricota</taxon>
        <taxon>Caudoviricetes</taxon>
        <taxon>Nickievirus</taxon>
        <taxon>Nickievirus nickie</taxon>
    </lineage>
</organism>